<organism evidence="2 3">
    <name type="scientific">Streptomyces blastmyceticus</name>
    <dbReference type="NCBI Taxonomy" id="68180"/>
    <lineage>
        <taxon>Bacteria</taxon>
        <taxon>Bacillati</taxon>
        <taxon>Actinomycetota</taxon>
        <taxon>Actinomycetes</taxon>
        <taxon>Kitasatosporales</taxon>
        <taxon>Streptomycetaceae</taxon>
        <taxon>Streptomyces</taxon>
    </lineage>
</organism>
<feature type="domain" description="Methyltransferase type 11" evidence="1">
    <location>
        <begin position="39"/>
        <end position="122"/>
    </location>
</feature>
<accession>A0ABP3GFX9</accession>
<proteinExistence type="predicted"/>
<name>A0ABP3GFX9_9ACTN</name>
<evidence type="ECO:0000313" key="3">
    <source>
        <dbReference type="Proteomes" id="UP001500063"/>
    </source>
</evidence>
<comment type="caution">
    <text evidence="2">The sequence shown here is derived from an EMBL/GenBank/DDBJ whole genome shotgun (WGS) entry which is preliminary data.</text>
</comment>
<dbReference type="Pfam" id="PF08241">
    <property type="entry name" value="Methyltransf_11"/>
    <property type="match status" value="1"/>
</dbReference>
<dbReference type="InterPro" id="IPR013216">
    <property type="entry name" value="Methyltransf_11"/>
</dbReference>
<evidence type="ECO:0000313" key="2">
    <source>
        <dbReference type="EMBL" id="GAA0343792.1"/>
    </source>
</evidence>
<dbReference type="RefSeq" id="WP_344117379.1">
    <property type="nucleotide sequence ID" value="NZ_BAAABW010000012.1"/>
</dbReference>
<sequence length="251" mass="27281">MTDGTLYESIGPGYARTRRPDPRIAARVRSALRGARTLLNVGAGTGNYEPDDRTVVAVEPAAAMLAQRPPGAAPAVRAVVEALPFGDTAFDAALATFTVHLWHDVAAGLAELRRVARRQVILMTEPEIGRRFWLTRYFPETLALPSEAHAPAVADIGEHLSVWAVEAVPVPADCTDGFVGAYWNRPEAFLDPAVRAGMSILAQLPPAAAARGVRRLRTDLARGTWDARYGHLRTLRTYDYGYRLVVAGEQD</sequence>
<evidence type="ECO:0000259" key="1">
    <source>
        <dbReference type="Pfam" id="PF08241"/>
    </source>
</evidence>
<dbReference type="InterPro" id="IPR029063">
    <property type="entry name" value="SAM-dependent_MTases_sf"/>
</dbReference>
<keyword evidence="2" id="KW-0489">Methyltransferase</keyword>
<dbReference type="Gene3D" id="3.40.50.150">
    <property type="entry name" value="Vaccinia Virus protein VP39"/>
    <property type="match status" value="1"/>
</dbReference>
<dbReference type="GO" id="GO:0032259">
    <property type="term" value="P:methylation"/>
    <property type="evidence" value="ECO:0007669"/>
    <property type="project" value="UniProtKB-KW"/>
</dbReference>
<keyword evidence="2" id="KW-0808">Transferase</keyword>
<gene>
    <name evidence="2" type="ORF">GCM10010319_19850</name>
</gene>
<dbReference type="SUPFAM" id="SSF53335">
    <property type="entry name" value="S-adenosyl-L-methionine-dependent methyltransferases"/>
    <property type="match status" value="1"/>
</dbReference>
<keyword evidence="3" id="KW-1185">Reference proteome</keyword>
<protein>
    <submittedName>
        <fullName evidence="2">Class I SAM-dependent methyltransferase</fullName>
    </submittedName>
</protein>
<dbReference type="Proteomes" id="UP001500063">
    <property type="component" value="Unassembled WGS sequence"/>
</dbReference>
<reference evidence="3" key="1">
    <citation type="journal article" date="2019" name="Int. J. Syst. Evol. Microbiol.">
        <title>The Global Catalogue of Microorganisms (GCM) 10K type strain sequencing project: providing services to taxonomists for standard genome sequencing and annotation.</title>
        <authorList>
            <consortium name="The Broad Institute Genomics Platform"/>
            <consortium name="The Broad Institute Genome Sequencing Center for Infectious Disease"/>
            <person name="Wu L."/>
            <person name="Ma J."/>
        </authorList>
    </citation>
    <scope>NUCLEOTIDE SEQUENCE [LARGE SCALE GENOMIC DNA]</scope>
    <source>
        <strain evidence="3">JCM 4565</strain>
    </source>
</reference>
<dbReference type="GO" id="GO:0008168">
    <property type="term" value="F:methyltransferase activity"/>
    <property type="evidence" value="ECO:0007669"/>
    <property type="project" value="UniProtKB-KW"/>
</dbReference>
<dbReference type="EMBL" id="BAAABW010000012">
    <property type="protein sequence ID" value="GAA0343792.1"/>
    <property type="molecule type" value="Genomic_DNA"/>
</dbReference>